<proteinExistence type="predicted"/>
<dbReference type="AlphaFoldDB" id="Q4RKC7"/>
<feature type="non-terminal residue" evidence="3">
    <location>
        <position position="377"/>
    </location>
</feature>
<dbReference type="PANTHER" id="PTHR46593:SF1">
    <property type="entry name" value="TRANSMEMBRANE PROTEIN 64"/>
    <property type="match status" value="1"/>
</dbReference>
<organism evidence="3">
    <name type="scientific">Tetraodon nigroviridis</name>
    <name type="common">Spotted green pufferfish</name>
    <name type="synonym">Chelonodon nigroviridis</name>
    <dbReference type="NCBI Taxonomy" id="99883"/>
    <lineage>
        <taxon>Eukaryota</taxon>
        <taxon>Metazoa</taxon>
        <taxon>Chordata</taxon>
        <taxon>Craniata</taxon>
        <taxon>Vertebrata</taxon>
        <taxon>Euteleostomi</taxon>
        <taxon>Actinopterygii</taxon>
        <taxon>Neopterygii</taxon>
        <taxon>Teleostei</taxon>
        <taxon>Neoteleostei</taxon>
        <taxon>Acanthomorphata</taxon>
        <taxon>Eupercaria</taxon>
        <taxon>Tetraodontiformes</taxon>
        <taxon>Tetradontoidea</taxon>
        <taxon>Tetraodontidae</taxon>
        <taxon>Tetraodon</taxon>
    </lineage>
</organism>
<protein>
    <submittedName>
        <fullName evidence="3">Chromosome 21 SCAF15029, whole genome shotgun sequence</fullName>
    </submittedName>
</protein>
<dbReference type="PANTHER" id="PTHR46593">
    <property type="entry name" value="TRANSMEMBRANE PROTEIN 64"/>
    <property type="match status" value="1"/>
</dbReference>
<reference evidence="3" key="2">
    <citation type="submission" date="2004-02" db="EMBL/GenBank/DDBJ databases">
        <authorList>
            <consortium name="Genoscope"/>
            <consortium name="Whitehead Institute Centre for Genome Research"/>
        </authorList>
    </citation>
    <scope>NUCLEOTIDE SEQUENCE</scope>
</reference>
<feature type="transmembrane region" description="Helical" evidence="1">
    <location>
        <begin position="95"/>
        <end position="116"/>
    </location>
</feature>
<reference evidence="3" key="1">
    <citation type="journal article" date="2004" name="Nature">
        <title>Genome duplication in the teleost fish Tetraodon nigroviridis reveals the early vertebrate proto-karyotype.</title>
        <authorList>
            <person name="Jaillon O."/>
            <person name="Aury J.-M."/>
            <person name="Brunet F."/>
            <person name="Petit J.-L."/>
            <person name="Stange-Thomann N."/>
            <person name="Mauceli E."/>
            <person name="Bouneau L."/>
            <person name="Fischer C."/>
            <person name="Ozouf-Costaz C."/>
            <person name="Bernot A."/>
            <person name="Nicaud S."/>
            <person name="Jaffe D."/>
            <person name="Fisher S."/>
            <person name="Lutfalla G."/>
            <person name="Dossat C."/>
            <person name="Segurens B."/>
            <person name="Dasilva C."/>
            <person name="Salanoubat M."/>
            <person name="Levy M."/>
            <person name="Boudet N."/>
            <person name="Castellano S."/>
            <person name="Anthouard V."/>
            <person name="Jubin C."/>
            <person name="Castelli V."/>
            <person name="Katinka M."/>
            <person name="Vacherie B."/>
            <person name="Biemont C."/>
            <person name="Skalli Z."/>
            <person name="Cattolico L."/>
            <person name="Poulain J."/>
            <person name="De Berardinis V."/>
            <person name="Cruaud C."/>
            <person name="Duprat S."/>
            <person name="Brottier P."/>
            <person name="Coutanceau J.-P."/>
            <person name="Gouzy J."/>
            <person name="Parra G."/>
            <person name="Lardier G."/>
            <person name="Chapple C."/>
            <person name="McKernan K.J."/>
            <person name="McEwan P."/>
            <person name="Bosak S."/>
            <person name="Kellis M."/>
            <person name="Volff J.-N."/>
            <person name="Guigo R."/>
            <person name="Zody M.C."/>
            <person name="Mesirov J."/>
            <person name="Lindblad-Toh K."/>
            <person name="Birren B."/>
            <person name="Nusbaum C."/>
            <person name="Kahn D."/>
            <person name="Robinson-Rechavi M."/>
            <person name="Laudet V."/>
            <person name="Schachter V."/>
            <person name="Quetier F."/>
            <person name="Saurin W."/>
            <person name="Scarpelli C."/>
            <person name="Wincker P."/>
            <person name="Lander E.S."/>
            <person name="Weissenbach J."/>
            <person name="Roest Crollius H."/>
        </authorList>
    </citation>
    <scope>NUCLEOTIDE SEQUENCE [LARGE SCALE GENOMIC DNA]</scope>
</reference>
<feature type="transmembrane region" description="Helical" evidence="1">
    <location>
        <begin position="128"/>
        <end position="153"/>
    </location>
</feature>
<dbReference type="GO" id="GO:0045672">
    <property type="term" value="P:positive regulation of osteoclast differentiation"/>
    <property type="evidence" value="ECO:0007669"/>
    <property type="project" value="TreeGrafter"/>
</dbReference>
<keyword evidence="1" id="KW-0472">Membrane</keyword>
<name>Q4RKC7_TETNG</name>
<dbReference type="Pfam" id="PF09335">
    <property type="entry name" value="VTT_dom"/>
    <property type="match status" value="1"/>
</dbReference>
<gene>
    <name evidence="3" type="ORF">GSTENG00033016001</name>
</gene>
<accession>Q4RKC7</accession>
<dbReference type="GO" id="GO:0045780">
    <property type="term" value="P:positive regulation of bone resorption"/>
    <property type="evidence" value="ECO:0007669"/>
    <property type="project" value="TreeGrafter"/>
</dbReference>
<dbReference type="OrthoDB" id="166803at2759"/>
<dbReference type="EMBL" id="CAAE01015029">
    <property type="protein sequence ID" value="CAG11155.1"/>
    <property type="molecule type" value="Genomic_DNA"/>
</dbReference>
<evidence type="ECO:0000313" key="3">
    <source>
        <dbReference type="EMBL" id="CAG11155.1"/>
    </source>
</evidence>
<evidence type="ECO:0000256" key="1">
    <source>
        <dbReference type="SAM" id="Phobius"/>
    </source>
</evidence>
<keyword evidence="1" id="KW-0812">Transmembrane</keyword>
<dbReference type="GO" id="GO:0005783">
    <property type="term" value="C:endoplasmic reticulum"/>
    <property type="evidence" value="ECO:0007669"/>
    <property type="project" value="TreeGrafter"/>
</dbReference>
<dbReference type="KEGG" id="tng:GSTEN00033016G001"/>
<dbReference type="InterPro" id="IPR053069">
    <property type="entry name" value="TVP38/TMEM64"/>
</dbReference>
<keyword evidence="1" id="KW-1133">Transmembrane helix</keyword>
<dbReference type="InterPro" id="IPR032816">
    <property type="entry name" value="VTT_dom"/>
</dbReference>
<evidence type="ECO:0000259" key="2">
    <source>
        <dbReference type="Pfam" id="PF09335"/>
    </source>
</evidence>
<feature type="transmembrane region" description="Helical" evidence="1">
    <location>
        <begin position="159"/>
        <end position="185"/>
    </location>
</feature>
<feature type="domain" description="VTT" evidence="2">
    <location>
        <begin position="152"/>
        <end position="266"/>
    </location>
</feature>
<sequence>MSMSGATTVQLFSKLVKHAVGKAEIQLNRWLQRPGPEDCDKLDILLCSTFEEAGTGLGNPDGDIEAAASTGGTTYSSSGDFRHPCCISTFCFKSALLACILTAVCFSSVALVRQYLKDLLVWVESLDSLVGALLFIVGLIVVSFPCGWGYIVLNVAAGYLYGFVLGMGLVMVGVLIGTFVAHLVCKRLLSDWVLNKVGNSEQLAAVIRVVEGGSGLKVVALARLTPIPFGLQNAVFSITDVSLPNYLVASSLGLLPTQLLNSYLGTTLRTMEDVIAEQSLSGYFVFTLQVSWCLRRENGLFLNVCAPNPGSFPQIVISIGLMFYVVHRAQVELNAAIAACQMELKSSHMNGSSANHGGFSYCSKRAAAGGGSGINVV</sequence>
<dbReference type="GO" id="GO:0051480">
    <property type="term" value="P:regulation of cytosolic calcium ion concentration"/>
    <property type="evidence" value="ECO:0007669"/>
    <property type="project" value="TreeGrafter"/>
</dbReference>